<dbReference type="Proteomes" id="UP001497497">
    <property type="component" value="Unassembled WGS sequence"/>
</dbReference>
<keyword evidence="2" id="KW-1185">Reference proteome</keyword>
<gene>
    <name evidence="1" type="ORF">GSLYS_00012246001</name>
</gene>
<sequence>ATPSDIGNIRSVTLSFTHIIPLLNPFQWNILGLRHPKLYIDEVDIHRQEAGAE</sequence>
<dbReference type="AlphaFoldDB" id="A0AAV2I1A8"/>
<evidence type="ECO:0000313" key="2">
    <source>
        <dbReference type="Proteomes" id="UP001497497"/>
    </source>
</evidence>
<proteinExistence type="predicted"/>
<accession>A0AAV2I1A8</accession>
<reference evidence="1 2" key="1">
    <citation type="submission" date="2024-04" db="EMBL/GenBank/DDBJ databases">
        <authorList>
            <consortium name="Genoscope - CEA"/>
            <person name="William W."/>
        </authorList>
    </citation>
    <scope>NUCLEOTIDE SEQUENCE [LARGE SCALE GENOMIC DNA]</scope>
</reference>
<evidence type="ECO:0000313" key="1">
    <source>
        <dbReference type="EMBL" id="CAL1538425.1"/>
    </source>
</evidence>
<protein>
    <submittedName>
        <fullName evidence="1">Uncharacterized protein</fullName>
    </submittedName>
</protein>
<name>A0AAV2I1A8_LYMST</name>
<organism evidence="1 2">
    <name type="scientific">Lymnaea stagnalis</name>
    <name type="common">Great pond snail</name>
    <name type="synonym">Helix stagnalis</name>
    <dbReference type="NCBI Taxonomy" id="6523"/>
    <lineage>
        <taxon>Eukaryota</taxon>
        <taxon>Metazoa</taxon>
        <taxon>Spiralia</taxon>
        <taxon>Lophotrochozoa</taxon>
        <taxon>Mollusca</taxon>
        <taxon>Gastropoda</taxon>
        <taxon>Heterobranchia</taxon>
        <taxon>Euthyneura</taxon>
        <taxon>Panpulmonata</taxon>
        <taxon>Hygrophila</taxon>
        <taxon>Lymnaeoidea</taxon>
        <taxon>Lymnaeidae</taxon>
        <taxon>Lymnaea</taxon>
    </lineage>
</organism>
<dbReference type="EMBL" id="CAXITT010000298">
    <property type="protein sequence ID" value="CAL1538425.1"/>
    <property type="molecule type" value="Genomic_DNA"/>
</dbReference>
<feature type="non-terminal residue" evidence="1">
    <location>
        <position position="1"/>
    </location>
</feature>
<comment type="caution">
    <text evidence="1">The sequence shown here is derived from an EMBL/GenBank/DDBJ whole genome shotgun (WGS) entry which is preliminary data.</text>
</comment>